<keyword evidence="22" id="KW-1185">Reference proteome</keyword>
<dbReference type="Gene3D" id="1.10.10.10">
    <property type="entry name" value="Winged helix-like DNA-binding domain superfamily/Winged helix DNA-binding domain"/>
    <property type="match status" value="1"/>
</dbReference>
<dbReference type="GO" id="GO:0016787">
    <property type="term" value="F:hydrolase activity"/>
    <property type="evidence" value="ECO:0007669"/>
    <property type="project" value="UniProtKB-KW"/>
</dbReference>
<dbReference type="InterPro" id="IPR006293">
    <property type="entry name" value="DNA_helicase_ATP-dep_RecQ_bac"/>
</dbReference>
<protein>
    <recommendedName>
        <fullName evidence="16">DNA helicase RecQ</fullName>
        <ecNumber evidence="16">5.6.2.4</ecNumber>
    </recommendedName>
</protein>
<evidence type="ECO:0000259" key="20">
    <source>
        <dbReference type="PROSITE" id="PS51194"/>
    </source>
</evidence>
<comment type="similarity">
    <text evidence="3">Belongs to the helicase family. RecQ subfamily.</text>
</comment>
<keyword evidence="4" id="KW-0479">Metal-binding</keyword>
<dbReference type="SMART" id="SM00956">
    <property type="entry name" value="RQC"/>
    <property type="match status" value="1"/>
</dbReference>
<dbReference type="InterPro" id="IPR018982">
    <property type="entry name" value="RQC_domain"/>
</dbReference>
<dbReference type="GO" id="GO:0006260">
    <property type="term" value="P:DNA replication"/>
    <property type="evidence" value="ECO:0007669"/>
    <property type="project" value="InterPro"/>
</dbReference>
<dbReference type="GO" id="GO:0009432">
    <property type="term" value="P:SOS response"/>
    <property type="evidence" value="ECO:0007669"/>
    <property type="project" value="UniProtKB-UniRule"/>
</dbReference>
<keyword evidence="6" id="KW-0227">DNA damage</keyword>
<dbReference type="GO" id="GO:0003677">
    <property type="term" value="F:DNA binding"/>
    <property type="evidence" value="ECO:0007669"/>
    <property type="project" value="UniProtKB-KW"/>
</dbReference>
<evidence type="ECO:0000256" key="3">
    <source>
        <dbReference type="ARBA" id="ARBA00005446"/>
    </source>
</evidence>
<dbReference type="GO" id="GO:0006310">
    <property type="term" value="P:DNA recombination"/>
    <property type="evidence" value="ECO:0007669"/>
    <property type="project" value="UniProtKB-UniRule"/>
</dbReference>
<dbReference type="GO" id="GO:0046872">
    <property type="term" value="F:metal ion binding"/>
    <property type="evidence" value="ECO:0007669"/>
    <property type="project" value="UniProtKB-KW"/>
</dbReference>
<dbReference type="InterPro" id="IPR004589">
    <property type="entry name" value="DNA_helicase_ATP-dep_RecQ"/>
</dbReference>
<dbReference type="Pfam" id="PF00570">
    <property type="entry name" value="HRDC"/>
    <property type="match status" value="1"/>
</dbReference>
<dbReference type="InterPro" id="IPR036388">
    <property type="entry name" value="WH-like_DNA-bd_sf"/>
</dbReference>
<keyword evidence="7 21" id="KW-0378">Hydrolase</keyword>
<dbReference type="Pfam" id="PF00270">
    <property type="entry name" value="DEAD"/>
    <property type="match status" value="1"/>
</dbReference>
<dbReference type="SMART" id="SM00487">
    <property type="entry name" value="DEXDc"/>
    <property type="match status" value="1"/>
</dbReference>
<reference evidence="21 22" key="1">
    <citation type="submission" date="2019-06" db="EMBL/GenBank/DDBJ databases">
        <authorList>
            <person name="Li J."/>
        </authorList>
    </citation>
    <scope>NUCLEOTIDE SEQUENCE [LARGE SCALE GENOMIC DNA]</scope>
    <source>
        <strain evidence="21 22">CGMCC 1.8012</strain>
    </source>
</reference>
<dbReference type="Gene3D" id="1.10.150.80">
    <property type="entry name" value="HRDC domain"/>
    <property type="match status" value="1"/>
</dbReference>
<feature type="domain" description="Helicase ATP-binding" evidence="19">
    <location>
        <begin position="206"/>
        <end position="373"/>
    </location>
</feature>
<evidence type="ECO:0000313" key="21">
    <source>
        <dbReference type="EMBL" id="TNH38017.1"/>
    </source>
</evidence>
<dbReference type="InterPro" id="IPR010997">
    <property type="entry name" value="HRDC-like_sf"/>
</dbReference>
<dbReference type="GO" id="GO:0006281">
    <property type="term" value="P:DNA repair"/>
    <property type="evidence" value="ECO:0007669"/>
    <property type="project" value="UniProtKB-KW"/>
</dbReference>
<dbReference type="GO" id="GO:0009378">
    <property type="term" value="F:four-way junction helicase activity"/>
    <property type="evidence" value="ECO:0007669"/>
    <property type="project" value="TreeGrafter"/>
</dbReference>
<evidence type="ECO:0000256" key="13">
    <source>
        <dbReference type="ARBA" id="ARBA00023204"/>
    </source>
</evidence>
<sequence>MRAQGVQGGGVAELDQFLGKADQRIHGGAFRQQAFRGRAFRSAPWVARDHAGVKPDAAASGRAPLASRLTRGHTGPERARSQGDDHGNPVRSPATDPAGPVVHHDRAHHHVLADQLSGAEPAPAAGRADLGRPEPAAGADLSPDPEHPAQYRRAGSGAAGRFHHHHHRAARPGEQRGLLLRHVMSTDLLRQVWGFDGFRPGQQEIVEAVAAGRDVLAIMPTGGGKSLCFQLPALMREGVTVVISPLIALMRDQVRALREAGVEAGALTSGNTEAETDAVFSAIADGRLKVLYMAPERLASGGTVNLLRRAGVTAIAVDEAHCVSQWGHDFRPDYLRIGDLKRALDVPLAAFTATADVETRAEIVTRLFDGQAPVTFLRGFDRPNIRLAFQPKNSPRTQVLAYAAARRGQSGIIYCGARARTESLAQALREAGHPAIAYHAGLEAEARREAEARFQTEDGLIVVATVAFGMGIDKPDIRWVLHADLPKSIEGYYQEIGRAGRDGDPADTLTLYGPDDIRLRRTQIDEGLGDSARKAGDHARLNALLGLAEATGCRRRRLLAYFGEEMDRDCGNCDLCQSPPKLFDGTLAVRKALSAMVRTGEWFGSGHLIDILTGTTTDKVRERGHDQLPTFGVGREHGRGQWQAIFRQMMGLDLCRPDPERHGALHLTETAHPILRGEESVTLREDTTKGAKPANVLRTQVSEEDEPLLSALKAKRRALAEAARVPAYVIFPDRTLIEMAEKRPQDLDQMARVGGVGAKKLDSFGRAFLEVIAGAQPEMHPARRALAGRPEGALFDRLMAVQLDLQRGPDGTDKPLSCSTAQIKRIAESRPAGVDGLARHLDAPRMERFADAFLAEIERVE</sequence>
<keyword evidence="14" id="KW-0413">Isomerase</keyword>
<dbReference type="Gene3D" id="3.40.50.300">
    <property type="entry name" value="P-loop containing nucleotide triphosphate hydrolases"/>
    <property type="match status" value="2"/>
</dbReference>
<comment type="cofactor">
    <cofactor evidence="2">
        <name>Zn(2+)</name>
        <dbReference type="ChEBI" id="CHEBI:29105"/>
    </cofactor>
</comment>
<evidence type="ECO:0000256" key="12">
    <source>
        <dbReference type="ARBA" id="ARBA00023172"/>
    </source>
</evidence>
<dbReference type="Proteomes" id="UP000304880">
    <property type="component" value="Unassembled WGS sequence"/>
</dbReference>
<feature type="domain" description="Helicase C-terminal" evidence="20">
    <location>
        <begin position="395"/>
        <end position="545"/>
    </location>
</feature>
<evidence type="ECO:0000256" key="4">
    <source>
        <dbReference type="ARBA" id="ARBA00022723"/>
    </source>
</evidence>
<keyword evidence="12" id="KW-0233">DNA recombination</keyword>
<evidence type="ECO:0000256" key="10">
    <source>
        <dbReference type="ARBA" id="ARBA00022840"/>
    </source>
</evidence>
<evidence type="ECO:0000256" key="9">
    <source>
        <dbReference type="ARBA" id="ARBA00022833"/>
    </source>
</evidence>
<dbReference type="AlphaFoldDB" id="A0A5C4R2S2"/>
<feature type="region of interest" description="Disordered" evidence="17">
    <location>
        <begin position="117"/>
        <end position="175"/>
    </location>
</feature>
<dbReference type="GO" id="GO:0043138">
    <property type="term" value="F:3'-5' DNA helicase activity"/>
    <property type="evidence" value="ECO:0007669"/>
    <property type="project" value="UniProtKB-EC"/>
</dbReference>
<keyword evidence="13" id="KW-0234">DNA repair</keyword>
<evidence type="ECO:0000256" key="1">
    <source>
        <dbReference type="ARBA" id="ARBA00001946"/>
    </source>
</evidence>
<evidence type="ECO:0000256" key="5">
    <source>
        <dbReference type="ARBA" id="ARBA00022741"/>
    </source>
</evidence>
<dbReference type="InterPro" id="IPR014001">
    <property type="entry name" value="Helicase_ATP-bd"/>
</dbReference>
<feature type="region of interest" description="Disordered" evidence="17">
    <location>
        <begin position="52"/>
        <end position="102"/>
    </location>
</feature>
<evidence type="ECO:0000313" key="22">
    <source>
        <dbReference type="Proteomes" id="UP000304880"/>
    </source>
</evidence>
<dbReference type="GO" id="GO:0005524">
    <property type="term" value="F:ATP binding"/>
    <property type="evidence" value="ECO:0007669"/>
    <property type="project" value="UniProtKB-KW"/>
</dbReference>
<dbReference type="InterPro" id="IPR032284">
    <property type="entry name" value="RecQ_Zn-bd"/>
</dbReference>
<dbReference type="SMART" id="SM00490">
    <property type="entry name" value="HELICc"/>
    <property type="match status" value="1"/>
</dbReference>
<gene>
    <name evidence="21" type="primary">recQ</name>
    <name evidence="21" type="ORF">FHD67_17050</name>
</gene>
<keyword evidence="9" id="KW-0862">Zinc</keyword>
<dbReference type="InterPro" id="IPR002121">
    <property type="entry name" value="HRDC_dom"/>
</dbReference>
<accession>A0A5C4R2S2</accession>
<evidence type="ECO:0000256" key="2">
    <source>
        <dbReference type="ARBA" id="ARBA00001947"/>
    </source>
</evidence>
<dbReference type="InterPro" id="IPR011545">
    <property type="entry name" value="DEAD/DEAH_box_helicase_dom"/>
</dbReference>
<dbReference type="SMART" id="SM00341">
    <property type="entry name" value="HRDC"/>
    <property type="match status" value="1"/>
</dbReference>
<dbReference type="EMBL" id="VDDC01000040">
    <property type="protein sequence ID" value="TNH38017.1"/>
    <property type="molecule type" value="Genomic_DNA"/>
</dbReference>
<dbReference type="InterPro" id="IPR027417">
    <property type="entry name" value="P-loop_NTPase"/>
</dbReference>
<proteinExistence type="inferred from homology"/>
<dbReference type="GO" id="GO:0005737">
    <property type="term" value="C:cytoplasm"/>
    <property type="evidence" value="ECO:0007669"/>
    <property type="project" value="TreeGrafter"/>
</dbReference>
<feature type="compositionally biased region" description="Basic and acidic residues" evidence="17">
    <location>
        <begin position="74"/>
        <end position="88"/>
    </location>
</feature>
<evidence type="ECO:0000259" key="18">
    <source>
        <dbReference type="PROSITE" id="PS50967"/>
    </source>
</evidence>
<evidence type="ECO:0000256" key="11">
    <source>
        <dbReference type="ARBA" id="ARBA00023125"/>
    </source>
</evidence>
<dbReference type="NCBIfam" id="TIGR00614">
    <property type="entry name" value="recQ_fam"/>
    <property type="match status" value="1"/>
</dbReference>
<keyword evidence="11" id="KW-0238">DNA-binding</keyword>
<feature type="domain" description="HRDC" evidence="18">
    <location>
        <begin position="702"/>
        <end position="782"/>
    </location>
</feature>
<comment type="catalytic activity">
    <reaction evidence="15">
        <text>Couples ATP hydrolysis with the unwinding of duplex DNA by translocating in the 3'-5' direction.</text>
        <dbReference type="EC" id="5.6.2.4"/>
    </reaction>
</comment>
<dbReference type="Pfam" id="PF00271">
    <property type="entry name" value="Helicase_C"/>
    <property type="match status" value="1"/>
</dbReference>
<name>A0A5C4R2S2_9RHOB</name>
<keyword evidence="5" id="KW-0547">Nucleotide-binding</keyword>
<dbReference type="GO" id="GO:0030894">
    <property type="term" value="C:replisome"/>
    <property type="evidence" value="ECO:0007669"/>
    <property type="project" value="TreeGrafter"/>
</dbReference>
<keyword evidence="10" id="KW-0067">ATP-binding</keyword>
<evidence type="ECO:0000256" key="14">
    <source>
        <dbReference type="ARBA" id="ARBA00023235"/>
    </source>
</evidence>
<dbReference type="Pfam" id="PF09382">
    <property type="entry name" value="RQC"/>
    <property type="match status" value="1"/>
</dbReference>
<dbReference type="PROSITE" id="PS50967">
    <property type="entry name" value="HRDC"/>
    <property type="match status" value="1"/>
</dbReference>
<dbReference type="PANTHER" id="PTHR13710:SF105">
    <property type="entry name" value="ATP-DEPENDENT DNA HELICASE Q1"/>
    <property type="match status" value="1"/>
</dbReference>
<dbReference type="FunFam" id="3.40.50.300:FF:001389">
    <property type="entry name" value="ATP-dependent DNA helicase RecQ"/>
    <property type="match status" value="1"/>
</dbReference>
<dbReference type="CDD" id="cd17920">
    <property type="entry name" value="DEXHc_RecQ"/>
    <property type="match status" value="1"/>
</dbReference>
<dbReference type="PROSITE" id="PS51192">
    <property type="entry name" value="HELICASE_ATP_BIND_1"/>
    <property type="match status" value="1"/>
</dbReference>
<dbReference type="SUPFAM" id="SSF47819">
    <property type="entry name" value="HRDC-like"/>
    <property type="match status" value="1"/>
</dbReference>
<evidence type="ECO:0000256" key="6">
    <source>
        <dbReference type="ARBA" id="ARBA00022763"/>
    </source>
</evidence>
<evidence type="ECO:0000256" key="15">
    <source>
        <dbReference type="ARBA" id="ARBA00034617"/>
    </source>
</evidence>
<feature type="compositionally biased region" description="Basic residues" evidence="17">
    <location>
        <begin position="161"/>
        <end position="170"/>
    </location>
</feature>
<dbReference type="Pfam" id="PF16124">
    <property type="entry name" value="RecQ_Zn_bind"/>
    <property type="match status" value="1"/>
</dbReference>
<evidence type="ECO:0000256" key="17">
    <source>
        <dbReference type="SAM" id="MobiDB-lite"/>
    </source>
</evidence>
<dbReference type="SUPFAM" id="SSF52540">
    <property type="entry name" value="P-loop containing nucleoside triphosphate hydrolases"/>
    <property type="match status" value="2"/>
</dbReference>
<dbReference type="NCBIfam" id="TIGR01389">
    <property type="entry name" value="recQ"/>
    <property type="match status" value="1"/>
</dbReference>
<dbReference type="EC" id="5.6.2.4" evidence="16"/>
<evidence type="ECO:0000256" key="8">
    <source>
        <dbReference type="ARBA" id="ARBA00022806"/>
    </source>
</evidence>
<dbReference type="InterPro" id="IPR044876">
    <property type="entry name" value="HRDC_dom_sf"/>
</dbReference>
<evidence type="ECO:0000256" key="7">
    <source>
        <dbReference type="ARBA" id="ARBA00022801"/>
    </source>
</evidence>
<evidence type="ECO:0000259" key="19">
    <source>
        <dbReference type="PROSITE" id="PS51192"/>
    </source>
</evidence>
<dbReference type="PANTHER" id="PTHR13710">
    <property type="entry name" value="DNA HELICASE RECQ FAMILY MEMBER"/>
    <property type="match status" value="1"/>
</dbReference>
<dbReference type="PROSITE" id="PS51194">
    <property type="entry name" value="HELICASE_CTER"/>
    <property type="match status" value="1"/>
</dbReference>
<keyword evidence="8 21" id="KW-0347">Helicase</keyword>
<evidence type="ECO:0000256" key="16">
    <source>
        <dbReference type="NCBIfam" id="TIGR01389"/>
    </source>
</evidence>
<comment type="caution">
    <text evidence="21">The sequence shown here is derived from an EMBL/GenBank/DDBJ whole genome shotgun (WGS) entry which is preliminary data.</text>
</comment>
<dbReference type="InterPro" id="IPR001650">
    <property type="entry name" value="Helicase_C-like"/>
</dbReference>
<comment type="cofactor">
    <cofactor evidence="1">
        <name>Mg(2+)</name>
        <dbReference type="ChEBI" id="CHEBI:18420"/>
    </cofactor>
</comment>
<dbReference type="GO" id="GO:0043590">
    <property type="term" value="C:bacterial nucleoid"/>
    <property type="evidence" value="ECO:0007669"/>
    <property type="project" value="TreeGrafter"/>
</dbReference>
<organism evidence="21 22">
    <name type="scientific">Paracoccus haeundaensis</name>
    <dbReference type="NCBI Taxonomy" id="225362"/>
    <lineage>
        <taxon>Bacteria</taxon>
        <taxon>Pseudomonadati</taxon>
        <taxon>Pseudomonadota</taxon>
        <taxon>Alphaproteobacteria</taxon>
        <taxon>Rhodobacterales</taxon>
        <taxon>Paracoccaceae</taxon>
        <taxon>Paracoccus</taxon>
    </lineage>
</organism>